<evidence type="ECO:0000256" key="1">
    <source>
        <dbReference type="SAM" id="Phobius"/>
    </source>
</evidence>
<evidence type="ECO:0000313" key="2">
    <source>
        <dbReference type="EMBL" id="EMA27651.1"/>
    </source>
</evidence>
<dbReference type="eggNOG" id="arCOG06794">
    <property type="taxonomic scope" value="Archaea"/>
</dbReference>
<organism evidence="2 3">
    <name type="scientific">Haloarcula japonica (strain ATCC 49778 / DSM 6131 / JCM 7785 / NBRC 101032 / NCIMB 13157 / TR-1)</name>
    <dbReference type="NCBI Taxonomy" id="1227453"/>
    <lineage>
        <taxon>Archaea</taxon>
        <taxon>Methanobacteriati</taxon>
        <taxon>Methanobacteriota</taxon>
        <taxon>Stenosarchaea group</taxon>
        <taxon>Halobacteria</taxon>
        <taxon>Halobacteriales</taxon>
        <taxon>Haloarculaceae</taxon>
        <taxon>Haloarcula</taxon>
    </lineage>
</organism>
<dbReference type="InterPro" id="IPR027417">
    <property type="entry name" value="P-loop_NTPase"/>
</dbReference>
<feature type="transmembrane region" description="Helical" evidence="1">
    <location>
        <begin position="152"/>
        <end position="169"/>
    </location>
</feature>
<dbReference type="EMBL" id="AOLY01000042">
    <property type="protein sequence ID" value="EMA27651.1"/>
    <property type="molecule type" value="Genomic_DNA"/>
</dbReference>
<feature type="transmembrane region" description="Helical" evidence="1">
    <location>
        <begin position="86"/>
        <end position="105"/>
    </location>
</feature>
<feature type="transmembrane region" description="Helical" evidence="1">
    <location>
        <begin position="111"/>
        <end position="131"/>
    </location>
</feature>
<accession>M0L271</accession>
<dbReference type="Proteomes" id="UP000011524">
    <property type="component" value="Unassembled WGS sequence"/>
</dbReference>
<gene>
    <name evidence="2" type="ORF">C444_19242</name>
</gene>
<dbReference type="RefSeq" id="WP_004594648.1">
    <property type="nucleotide sequence ID" value="NZ_AOLY01000042.1"/>
</dbReference>
<keyword evidence="1" id="KW-0812">Transmembrane</keyword>
<name>M0L271_HALJT</name>
<proteinExistence type="predicted"/>
<protein>
    <submittedName>
        <fullName evidence="2">Uncharacterized protein</fullName>
    </submittedName>
</protein>
<reference evidence="2 3" key="1">
    <citation type="journal article" date="2014" name="PLoS Genet.">
        <title>Phylogenetically driven sequencing of extremely halophilic archaea reveals strategies for static and dynamic osmo-response.</title>
        <authorList>
            <person name="Becker E.A."/>
            <person name="Seitzer P.M."/>
            <person name="Tritt A."/>
            <person name="Larsen D."/>
            <person name="Krusor M."/>
            <person name="Yao A.I."/>
            <person name="Wu D."/>
            <person name="Madern D."/>
            <person name="Eisen J.A."/>
            <person name="Darling A.E."/>
            <person name="Facciotti M.T."/>
        </authorList>
    </citation>
    <scope>NUCLEOTIDE SEQUENCE [LARGE SCALE GENOMIC DNA]</scope>
    <source>
        <strain evidence="3">ATCC 49778 / DSM 6131 / JCM 7785 / NBRC 101032 / NCIMB 13157 / TR-1</strain>
    </source>
</reference>
<evidence type="ECO:0000313" key="3">
    <source>
        <dbReference type="Proteomes" id="UP000011524"/>
    </source>
</evidence>
<dbReference type="AlphaFoldDB" id="M0L271"/>
<keyword evidence="1" id="KW-1133">Transmembrane helix</keyword>
<dbReference type="STRING" id="1227453.C444_19242"/>
<keyword evidence="3" id="KW-1185">Reference proteome</keyword>
<feature type="transmembrane region" description="Helical" evidence="1">
    <location>
        <begin position="52"/>
        <end position="74"/>
    </location>
</feature>
<sequence>MANIIEWLQDNNEKALLLVYFGLILGLSIPVAKMVEQGYANGNLVRSVVRLQLLVGITQVSVIGLGFFLGLLVLMTVDHKKRIQAMLLWIGVLISLVIITAQGFGPGPSDIANNIVWLLGSLLAGFIFGGGTKLFDTDELQTLEFRRAAESIYFLLLIVVGLTFLEYHIQYPEIFAVSSSGVVIQSIEGLSVSLNRTNLVSNTVTSGLFLLVVSRFIQYDANKDFFILGAPASGKSLFLIGAYLEALGRFQSGDDKTPLNPSEDLISMIEALDRQTEGWIVEATGRGELNTLEFQYVQGSVFPTNIKLSGNDYAGEYLDRLPDAITGATDEEDMDTTLTRLSEGVKEADTLLLMIDCERFTNDEPLDISPYFSILQAADDKEVILIATKADNLADEFEEQQGLEPHQYFDEFQDYVNQRLRQNENISALLAQTGNTEILPVYYQTTTNEQGNKIPMRDQGSVLTVGFGRLLDRLGRS</sequence>
<keyword evidence="1" id="KW-0472">Membrane</keyword>
<dbReference type="Gene3D" id="3.40.50.300">
    <property type="entry name" value="P-loop containing nucleotide triphosphate hydrolases"/>
    <property type="match status" value="1"/>
</dbReference>
<dbReference type="PATRIC" id="fig|1227453.3.peg.3777"/>
<comment type="caution">
    <text evidence="2">The sequence shown here is derived from an EMBL/GenBank/DDBJ whole genome shotgun (WGS) entry which is preliminary data.</text>
</comment>
<feature type="transmembrane region" description="Helical" evidence="1">
    <location>
        <begin position="15"/>
        <end position="32"/>
    </location>
</feature>